<feature type="domain" description="HTH araC/xylS-type" evidence="4">
    <location>
        <begin position="159"/>
        <end position="260"/>
    </location>
</feature>
<dbReference type="InterPro" id="IPR009057">
    <property type="entry name" value="Homeodomain-like_sf"/>
</dbReference>
<comment type="caution">
    <text evidence="5">The sequence shown here is derived from an EMBL/GenBank/DDBJ whole genome shotgun (WGS) entry which is preliminary data.</text>
</comment>
<protein>
    <submittedName>
        <fullName evidence="5">Helix-turn-helix domain-containing protein</fullName>
    </submittedName>
</protein>
<dbReference type="Proteomes" id="UP001595818">
    <property type="component" value="Unassembled WGS sequence"/>
</dbReference>
<organism evidence="5 6">
    <name type="scientific">Negadavirga shengliensis</name>
    <dbReference type="NCBI Taxonomy" id="1389218"/>
    <lineage>
        <taxon>Bacteria</taxon>
        <taxon>Pseudomonadati</taxon>
        <taxon>Bacteroidota</taxon>
        <taxon>Cytophagia</taxon>
        <taxon>Cytophagales</taxon>
        <taxon>Cyclobacteriaceae</taxon>
        <taxon>Negadavirga</taxon>
    </lineage>
</organism>
<evidence type="ECO:0000313" key="5">
    <source>
        <dbReference type="EMBL" id="MFC4870378.1"/>
    </source>
</evidence>
<dbReference type="RefSeq" id="WP_377060861.1">
    <property type="nucleotide sequence ID" value="NZ_JBHSJJ010000001.1"/>
</dbReference>
<dbReference type="Gene3D" id="1.10.10.60">
    <property type="entry name" value="Homeodomain-like"/>
    <property type="match status" value="1"/>
</dbReference>
<name>A0ABV9SVL9_9BACT</name>
<keyword evidence="6" id="KW-1185">Reference proteome</keyword>
<keyword evidence="1" id="KW-0805">Transcription regulation</keyword>
<dbReference type="PANTHER" id="PTHR46796">
    <property type="entry name" value="HTH-TYPE TRANSCRIPTIONAL ACTIVATOR RHAS-RELATED"/>
    <property type="match status" value="1"/>
</dbReference>
<gene>
    <name evidence="5" type="ORF">ACFPFU_01685</name>
</gene>
<dbReference type="SUPFAM" id="SSF46689">
    <property type="entry name" value="Homeodomain-like"/>
    <property type="match status" value="1"/>
</dbReference>
<dbReference type="InterPro" id="IPR018060">
    <property type="entry name" value="HTH_AraC"/>
</dbReference>
<dbReference type="InterPro" id="IPR050204">
    <property type="entry name" value="AraC_XylS_family_regulators"/>
</dbReference>
<dbReference type="Pfam" id="PF12833">
    <property type="entry name" value="HTH_18"/>
    <property type="match status" value="1"/>
</dbReference>
<dbReference type="InterPro" id="IPR046532">
    <property type="entry name" value="DUF6597"/>
</dbReference>
<dbReference type="EMBL" id="JBHSJJ010000001">
    <property type="protein sequence ID" value="MFC4870378.1"/>
    <property type="molecule type" value="Genomic_DNA"/>
</dbReference>
<reference evidence="6" key="1">
    <citation type="journal article" date="2019" name="Int. J. Syst. Evol. Microbiol.">
        <title>The Global Catalogue of Microorganisms (GCM) 10K type strain sequencing project: providing services to taxonomists for standard genome sequencing and annotation.</title>
        <authorList>
            <consortium name="The Broad Institute Genomics Platform"/>
            <consortium name="The Broad Institute Genome Sequencing Center for Infectious Disease"/>
            <person name="Wu L."/>
            <person name="Ma J."/>
        </authorList>
    </citation>
    <scope>NUCLEOTIDE SEQUENCE [LARGE SCALE GENOMIC DNA]</scope>
    <source>
        <strain evidence="6">CGMCC 4.7466</strain>
    </source>
</reference>
<accession>A0ABV9SVL9</accession>
<dbReference type="PROSITE" id="PS01124">
    <property type="entry name" value="HTH_ARAC_FAMILY_2"/>
    <property type="match status" value="1"/>
</dbReference>
<keyword evidence="2" id="KW-0238">DNA-binding</keyword>
<evidence type="ECO:0000313" key="6">
    <source>
        <dbReference type="Proteomes" id="UP001595818"/>
    </source>
</evidence>
<evidence type="ECO:0000259" key="4">
    <source>
        <dbReference type="PROSITE" id="PS01124"/>
    </source>
</evidence>
<evidence type="ECO:0000256" key="2">
    <source>
        <dbReference type="ARBA" id="ARBA00023125"/>
    </source>
</evidence>
<proteinExistence type="predicted"/>
<dbReference type="SMART" id="SM00342">
    <property type="entry name" value="HTH_ARAC"/>
    <property type="match status" value="1"/>
</dbReference>
<dbReference type="Pfam" id="PF20240">
    <property type="entry name" value="DUF6597"/>
    <property type="match status" value="1"/>
</dbReference>
<evidence type="ECO:0000256" key="1">
    <source>
        <dbReference type="ARBA" id="ARBA00023015"/>
    </source>
</evidence>
<dbReference type="PANTHER" id="PTHR46796:SF13">
    <property type="entry name" value="HTH-TYPE TRANSCRIPTIONAL ACTIVATOR RHAS"/>
    <property type="match status" value="1"/>
</dbReference>
<keyword evidence="3" id="KW-0804">Transcription</keyword>
<evidence type="ECO:0000256" key="3">
    <source>
        <dbReference type="ARBA" id="ARBA00023163"/>
    </source>
</evidence>
<sequence>MRYSTFAPPVSLSHLVRCFWVLESDAQSSGYIHRSMADCCTELLFHYKGLFHEIDEQERRTLSFRSGIHAQSYRYRRFITHEDFGIFGAYLYPYASKLLLNTPAAEFTNQMPDLHSALGPQGRELEERIILAPNTQERIRILSDFIHGRLSKLPTGYDHPAVSAVKYTVHAKHLPKVRDLASRFNLSERQFERKFSEYAGMSPKRFMRIVRFENACNLYRNKLEKSLTEIAYECGYFDQSHFIRDFKTFSGYEPGQYFSGHAEGTEWRD</sequence>